<keyword evidence="3" id="KW-1185">Reference proteome</keyword>
<feature type="compositionally biased region" description="Basic and acidic residues" evidence="1">
    <location>
        <begin position="24"/>
        <end position="39"/>
    </location>
</feature>
<comment type="caution">
    <text evidence="2">The sequence shown here is derived from an EMBL/GenBank/DDBJ whole genome shotgun (WGS) entry which is preliminary data.</text>
</comment>
<evidence type="ECO:0000313" key="2">
    <source>
        <dbReference type="EMBL" id="GLQ55328.1"/>
    </source>
</evidence>
<dbReference type="Proteomes" id="UP001156691">
    <property type="component" value="Unassembled WGS sequence"/>
</dbReference>
<evidence type="ECO:0000313" key="3">
    <source>
        <dbReference type="Proteomes" id="UP001156691"/>
    </source>
</evidence>
<organism evidence="2 3">
    <name type="scientific">Devosia nitrariae</name>
    <dbReference type="NCBI Taxonomy" id="2071872"/>
    <lineage>
        <taxon>Bacteria</taxon>
        <taxon>Pseudomonadati</taxon>
        <taxon>Pseudomonadota</taxon>
        <taxon>Alphaproteobacteria</taxon>
        <taxon>Hyphomicrobiales</taxon>
        <taxon>Devosiaceae</taxon>
        <taxon>Devosia</taxon>
    </lineage>
</organism>
<dbReference type="EMBL" id="BSNS01000011">
    <property type="protein sequence ID" value="GLQ55328.1"/>
    <property type="molecule type" value="Genomic_DNA"/>
</dbReference>
<dbReference type="RefSeq" id="WP_284340743.1">
    <property type="nucleotide sequence ID" value="NZ_BSNS01000011.1"/>
</dbReference>
<name>A0ABQ5W6B5_9HYPH</name>
<protein>
    <submittedName>
        <fullName evidence="2">Uncharacterized protein</fullName>
    </submittedName>
</protein>
<sequence length="94" mass="10611">MSGKKMGARGQGQHGNKPLGPDDGVERQDEFDLATDIKGRNSLQGRDQENFRNQRQAQAEAKGETDELLESFEKLDKDERARRDLGKRDGHRST</sequence>
<evidence type="ECO:0000256" key="1">
    <source>
        <dbReference type="SAM" id="MobiDB-lite"/>
    </source>
</evidence>
<reference evidence="3" key="1">
    <citation type="journal article" date="2019" name="Int. J. Syst. Evol. Microbiol.">
        <title>The Global Catalogue of Microorganisms (GCM) 10K type strain sequencing project: providing services to taxonomists for standard genome sequencing and annotation.</title>
        <authorList>
            <consortium name="The Broad Institute Genomics Platform"/>
            <consortium name="The Broad Institute Genome Sequencing Center for Infectious Disease"/>
            <person name="Wu L."/>
            <person name="Ma J."/>
        </authorList>
    </citation>
    <scope>NUCLEOTIDE SEQUENCE [LARGE SCALE GENOMIC DNA]</scope>
    <source>
        <strain evidence="3">NBRC 112416</strain>
    </source>
</reference>
<feature type="compositionally biased region" description="Basic and acidic residues" evidence="1">
    <location>
        <begin position="61"/>
        <end position="94"/>
    </location>
</feature>
<feature type="region of interest" description="Disordered" evidence="1">
    <location>
        <begin position="1"/>
        <end position="94"/>
    </location>
</feature>
<gene>
    <name evidence="2" type="ORF">GCM10010862_25870</name>
</gene>
<proteinExistence type="predicted"/>
<accession>A0ABQ5W6B5</accession>